<dbReference type="EMBL" id="JABANN010000682">
    <property type="protein sequence ID" value="KAF4654905.1"/>
    <property type="molecule type" value="Genomic_DNA"/>
</dbReference>
<comment type="caution">
    <text evidence="1">The sequence shown here is derived from an EMBL/GenBank/DDBJ whole genome shotgun (WGS) entry which is preliminary data.</text>
</comment>
<organism evidence="1 2">
    <name type="scientific">Perkinsus olseni</name>
    <name type="common">Perkinsus atlanticus</name>
    <dbReference type="NCBI Taxonomy" id="32597"/>
    <lineage>
        <taxon>Eukaryota</taxon>
        <taxon>Sar</taxon>
        <taxon>Alveolata</taxon>
        <taxon>Perkinsozoa</taxon>
        <taxon>Perkinsea</taxon>
        <taxon>Perkinsida</taxon>
        <taxon>Perkinsidae</taxon>
        <taxon>Perkinsus</taxon>
    </lineage>
</organism>
<gene>
    <name evidence="1" type="ORF">FOL46_008479</name>
</gene>
<proteinExistence type="predicted"/>
<name>A0A7J6L6R4_PEROL</name>
<dbReference type="Proteomes" id="UP000572268">
    <property type="component" value="Unassembled WGS sequence"/>
</dbReference>
<accession>A0A7J6L6R4</accession>
<evidence type="ECO:0000313" key="1">
    <source>
        <dbReference type="EMBL" id="KAF4654905.1"/>
    </source>
</evidence>
<sequence>MNDSDSPTDTELSLGRTVLEPQDATEIRKWRTSTSLGPGLQSFPLDFDPTLISPDQTDYLLARFLEFDTVPLSGVKVFVSNLASAMASSAAGAESSASPTVARPPLEFARAILAMVLHAGLVHGMSMRPLLWLGSALAVASTKRKYRIARSVELGNERHYVEALLEALRGQASQAGTISATSQSSSGNPGVAASVSREGATTTYLSRERAPLNVFKLPLEYTEFEGPTSATPYAAFKGGVQTSINFYGIDNDRDCMLFLFRHIGKGLREFHEVIDRQSMSLFTRIEELQGDPSMVKSLGSVYNTSPQTAARFHRFHLSFDHTVLSSYIRKRTRRRVVHLQRAD</sequence>
<dbReference type="AlphaFoldDB" id="A0A7J6L6R4"/>
<protein>
    <submittedName>
        <fullName evidence="1">Uncharacterized protein</fullName>
    </submittedName>
</protein>
<reference evidence="1 2" key="1">
    <citation type="submission" date="2020-04" db="EMBL/GenBank/DDBJ databases">
        <title>Perkinsus olseni comparative genomics.</title>
        <authorList>
            <person name="Bogema D.R."/>
        </authorList>
    </citation>
    <scope>NUCLEOTIDE SEQUENCE [LARGE SCALE GENOMIC DNA]</scope>
    <source>
        <strain evidence="1">ATCC PRA-31</strain>
    </source>
</reference>
<evidence type="ECO:0000313" key="2">
    <source>
        <dbReference type="Proteomes" id="UP000572268"/>
    </source>
</evidence>